<dbReference type="InterPro" id="IPR015505">
    <property type="entry name" value="Coronin"/>
</dbReference>
<dbReference type="InterPro" id="IPR019775">
    <property type="entry name" value="WD40_repeat_CS"/>
</dbReference>
<dbReference type="PROSITE" id="PS50294">
    <property type="entry name" value="WD_REPEATS_REGION"/>
    <property type="match status" value="3"/>
</dbReference>
<feature type="region of interest" description="Disordered" evidence="10">
    <location>
        <begin position="394"/>
        <end position="618"/>
    </location>
</feature>
<dbReference type="Pfam" id="PF08953">
    <property type="entry name" value="DUF1899"/>
    <property type="match status" value="1"/>
</dbReference>
<dbReference type="Gene3D" id="2.130.10.10">
    <property type="entry name" value="YVTN repeat-like/Quinoprotein amine dehydrogenase"/>
    <property type="match status" value="1"/>
</dbReference>
<dbReference type="Proteomes" id="UP000310066">
    <property type="component" value="Unassembled WGS sequence"/>
</dbReference>
<dbReference type="InterPro" id="IPR001680">
    <property type="entry name" value="WD40_rpt"/>
</dbReference>
<dbReference type="OrthoDB" id="1850764at2759"/>
<dbReference type="SMART" id="SM01167">
    <property type="entry name" value="DUF1900"/>
    <property type="match status" value="1"/>
</dbReference>
<keyword evidence="6" id="KW-0009">Actin-binding</keyword>
<dbReference type="PRINTS" id="PR00320">
    <property type="entry name" value="GPROTEINBRPT"/>
</dbReference>
<name>A0A4U0UFR7_9PEZI</name>
<evidence type="ECO:0000256" key="8">
    <source>
        <dbReference type="PROSITE-ProRule" id="PRU00221"/>
    </source>
</evidence>
<proteinExistence type="inferred from homology"/>
<evidence type="ECO:0000256" key="9">
    <source>
        <dbReference type="RuleBase" id="RU280818"/>
    </source>
</evidence>
<dbReference type="InterPro" id="IPR036322">
    <property type="entry name" value="WD40_repeat_dom_sf"/>
</dbReference>
<dbReference type="FunFam" id="2.130.10.10:FF:000197">
    <property type="entry name" value="Coronin"/>
    <property type="match status" value="1"/>
</dbReference>
<evidence type="ECO:0000256" key="7">
    <source>
        <dbReference type="ARBA" id="ARBA00062568"/>
    </source>
</evidence>
<dbReference type="Pfam" id="PF00400">
    <property type="entry name" value="WD40"/>
    <property type="match status" value="3"/>
</dbReference>
<feature type="repeat" description="WD" evidence="8">
    <location>
        <begin position="77"/>
        <end position="119"/>
    </location>
</feature>
<keyword evidence="4 9" id="KW-0677">Repeat</keyword>
<dbReference type="PANTHER" id="PTHR10856">
    <property type="entry name" value="CORONIN"/>
    <property type="match status" value="1"/>
</dbReference>
<feature type="compositionally biased region" description="Pro residues" evidence="10">
    <location>
        <begin position="426"/>
        <end position="438"/>
    </location>
</feature>
<dbReference type="InterPro" id="IPR020472">
    <property type="entry name" value="WD40_PAC1"/>
</dbReference>
<accession>A0A4U0UFR7</accession>
<dbReference type="EMBL" id="NAJP01000081">
    <property type="protein sequence ID" value="TKA34411.1"/>
    <property type="molecule type" value="Genomic_DNA"/>
</dbReference>
<dbReference type="GO" id="GO:0030479">
    <property type="term" value="C:actin cortical patch"/>
    <property type="evidence" value="ECO:0007669"/>
    <property type="project" value="UniProtKB-ARBA"/>
</dbReference>
<dbReference type="AlphaFoldDB" id="A0A4U0UFR7"/>
<evidence type="ECO:0000259" key="11">
    <source>
        <dbReference type="SMART" id="SM01166"/>
    </source>
</evidence>
<comment type="subunit">
    <text evidence="7">Binds to F-actin.</text>
</comment>
<evidence type="ECO:0000256" key="10">
    <source>
        <dbReference type="SAM" id="MobiDB-lite"/>
    </source>
</evidence>
<protein>
    <recommendedName>
        <fullName evidence="9">Coronin</fullName>
    </recommendedName>
</protein>
<feature type="compositionally biased region" description="Acidic residues" evidence="10">
    <location>
        <begin position="476"/>
        <end position="491"/>
    </location>
</feature>
<dbReference type="GO" id="GO:0051015">
    <property type="term" value="F:actin filament binding"/>
    <property type="evidence" value="ECO:0007669"/>
    <property type="project" value="TreeGrafter"/>
</dbReference>
<dbReference type="InterPro" id="IPR015048">
    <property type="entry name" value="DUF1899"/>
</dbReference>
<comment type="caution">
    <text evidence="12">The sequence shown here is derived from an EMBL/GenBank/DDBJ whole genome shotgun (WGS) entry which is preliminary data.</text>
</comment>
<organism evidence="12 13">
    <name type="scientific">Friedmanniomyces endolithicus</name>
    <dbReference type="NCBI Taxonomy" id="329885"/>
    <lineage>
        <taxon>Eukaryota</taxon>
        <taxon>Fungi</taxon>
        <taxon>Dikarya</taxon>
        <taxon>Ascomycota</taxon>
        <taxon>Pezizomycotina</taxon>
        <taxon>Dothideomycetes</taxon>
        <taxon>Dothideomycetidae</taxon>
        <taxon>Mycosphaerellales</taxon>
        <taxon>Teratosphaeriaceae</taxon>
        <taxon>Friedmanniomyces</taxon>
    </lineage>
</organism>
<keyword evidence="3 8" id="KW-0853">WD repeat</keyword>
<dbReference type="PROSITE" id="PS00678">
    <property type="entry name" value="WD_REPEATS_1"/>
    <property type="match status" value="2"/>
</dbReference>
<feature type="compositionally biased region" description="Basic and acidic residues" evidence="10">
    <location>
        <begin position="512"/>
        <end position="525"/>
    </location>
</feature>
<dbReference type="SUPFAM" id="SSF50978">
    <property type="entry name" value="WD40 repeat-like"/>
    <property type="match status" value="1"/>
</dbReference>
<evidence type="ECO:0000256" key="6">
    <source>
        <dbReference type="ARBA" id="ARBA00023203"/>
    </source>
</evidence>
<sequence>MSGRFVRASKYRHVFGKSTRREATYDNLRISKNAWDTNLVKVNPKYLAVNWEASGGGAFAVIPLEEKGKLPEQLPLFRGHTAAVLDTDWNPFNDDIIASGSDDGKVFLWKVPDAFTLHTDAEEPADVKPVGKLSGHSRKVGHVLFNPAAENVLASSSGDYTVKLWDLEDGKSKLTLKHSDIVQSLSWSANGSMLVTTSRDKKLRFWDVRQEKPAHEVQGHMGAKSSRCVWMGDHDRVVTTGFSKMSERQLGLWDMRDPTKPVGGDFTPMSSSSAVSMPFWDDGTQMLFVAGKGDGNIVYFEYEHDKFEPLSEYKSADPQRGLAFMPKRGVNTHENEVTRAYKTVDDRLIEPIPFIVPRRSETFQDDIYPATVGLKPAMSSSEWLEGKTALPPKFSMEDMYDGNTPQEYAAQDAPKPAPAKTASAPAPAPASAPAPAAAPTPKEPEPAAPSATREMPSMKDNKQSMSAMASKFADKDAEEDVDDEADEEPFEEVQKPVQRPTRQQEAKPVGGAEEKVAPEAPHAHTEPAATRDIGAAPLGGPQPSSAGSTAEKVAAPFTLSSRPAESSYDEASPAEPSSAPQPRSQSEAQSQPQAQPQAQAPAQAHQPPTSGSAATAAGGLKEVLQEIRGMLMSQGKQIEELTSEVAALKGRVGQ</sequence>
<dbReference type="SMART" id="SM00320">
    <property type="entry name" value="WD40"/>
    <property type="match status" value="4"/>
</dbReference>
<dbReference type="SMART" id="SM01166">
    <property type="entry name" value="DUF1899"/>
    <property type="match status" value="1"/>
</dbReference>
<keyword evidence="2" id="KW-0597">Phosphoprotein</keyword>
<comment type="similarity">
    <text evidence="1 9">Belongs to the WD repeat coronin family.</text>
</comment>
<dbReference type="InterPro" id="IPR015943">
    <property type="entry name" value="WD40/YVTN_repeat-like_dom_sf"/>
</dbReference>
<feature type="domain" description="DUF1899" evidence="11">
    <location>
        <begin position="4"/>
        <end position="68"/>
    </location>
</feature>
<evidence type="ECO:0000256" key="1">
    <source>
        <dbReference type="ARBA" id="ARBA00009482"/>
    </source>
</evidence>
<feature type="compositionally biased region" description="Low complexity" evidence="10">
    <location>
        <begin position="563"/>
        <end position="618"/>
    </location>
</feature>
<keyword evidence="5" id="KW-0175">Coiled coil</keyword>
<dbReference type="PANTHER" id="PTHR10856:SF0">
    <property type="entry name" value="CORONIN"/>
    <property type="match status" value="1"/>
</dbReference>
<evidence type="ECO:0000313" key="13">
    <source>
        <dbReference type="Proteomes" id="UP000310066"/>
    </source>
</evidence>
<dbReference type="STRING" id="329885.A0A4U0UFR7"/>
<gene>
    <name evidence="12" type="ORF">B0A54_15243</name>
</gene>
<dbReference type="GO" id="GO:0007015">
    <property type="term" value="P:actin filament organization"/>
    <property type="evidence" value="ECO:0007669"/>
    <property type="project" value="TreeGrafter"/>
</dbReference>
<reference evidence="12 13" key="1">
    <citation type="submission" date="2017-03" db="EMBL/GenBank/DDBJ databases">
        <title>Genomes of endolithic fungi from Antarctica.</title>
        <authorList>
            <person name="Coleine C."/>
            <person name="Masonjones S."/>
            <person name="Stajich J.E."/>
        </authorList>
    </citation>
    <scope>NUCLEOTIDE SEQUENCE [LARGE SCALE GENOMIC DNA]</scope>
    <source>
        <strain evidence="12 13">CCFEE 5311</strain>
    </source>
</reference>
<evidence type="ECO:0000256" key="5">
    <source>
        <dbReference type="ARBA" id="ARBA00023054"/>
    </source>
</evidence>
<feature type="repeat" description="WD" evidence="8">
    <location>
        <begin position="175"/>
        <end position="216"/>
    </location>
</feature>
<evidence type="ECO:0000256" key="2">
    <source>
        <dbReference type="ARBA" id="ARBA00022553"/>
    </source>
</evidence>
<dbReference type="PROSITE" id="PS50082">
    <property type="entry name" value="WD_REPEATS_2"/>
    <property type="match status" value="3"/>
</dbReference>
<evidence type="ECO:0000256" key="4">
    <source>
        <dbReference type="ARBA" id="ARBA00022737"/>
    </source>
</evidence>
<feature type="repeat" description="WD" evidence="8">
    <location>
        <begin position="133"/>
        <end position="175"/>
    </location>
</feature>
<evidence type="ECO:0000313" key="12">
    <source>
        <dbReference type="EMBL" id="TKA34411.1"/>
    </source>
</evidence>
<evidence type="ECO:0000256" key="3">
    <source>
        <dbReference type="ARBA" id="ARBA00022574"/>
    </source>
</evidence>
<dbReference type="Pfam" id="PF16300">
    <property type="entry name" value="WD40_4"/>
    <property type="match status" value="1"/>
</dbReference>